<evidence type="ECO:0000256" key="2">
    <source>
        <dbReference type="ARBA" id="ARBA00010157"/>
    </source>
</evidence>
<feature type="transmembrane region" description="Helical" evidence="8">
    <location>
        <begin position="239"/>
        <end position="261"/>
    </location>
</feature>
<organism evidence="10 11">
    <name type="scientific">Corynebacterium felinum</name>
    <dbReference type="NCBI Taxonomy" id="131318"/>
    <lineage>
        <taxon>Bacteria</taxon>
        <taxon>Bacillati</taxon>
        <taxon>Actinomycetota</taxon>
        <taxon>Actinomycetes</taxon>
        <taxon>Mycobacteriales</taxon>
        <taxon>Corynebacteriaceae</taxon>
        <taxon>Corynebacterium</taxon>
    </lineage>
</organism>
<dbReference type="SUPFAM" id="SSF82866">
    <property type="entry name" value="Multidrug efflux transporter AcrB transmembrane domain"/>
    <property type="match status" value="2"/>
</dbReference>
<protein>
    <submittedName>
        <fullName evidence="10">RND superfamily putative drug exporter</fullName>
    </submittedName>
</protein>
<feature type="transmembrane region" description="Helical" evidence="8">
    <location>
        <begin position="542"/>
        <end position="563"/>
    </location>
</feature>
<feature type="domain" description="Membrane transport protein MMPL" evidence="9">
    <location>
        <begin position="502"/>
        <end position="714"/>
    </location>
</feature>
<comment type="caution">
    <text evidence="10">The sequence shown here is derived from an EMBL/GenBank/DDBJ whole genome shotgun (WGS) entry which is preliminary data.</text>
</comment>
<evidence type="ECO:0000256" key="6">
    <source>
        <dbReference type="ARBA" id="ARBA00023136"/>
    </source>
</evidence>
<evidence type="ECO:0000313" key="11">
    <source>
        <dbReference type="Proteomes" id="UP001183619"/>
    </source>
</evidence>
<evidence type="ECO:0000256" key="4">
    <source>
        <dbReference type="ARBA" id="ARBA00022692"/>
    </source>
</evidence>
<evidence type="ECO:0000256" key="1">
    <source>
        <dbReference type="ARBA" id="ARBA00004651"/>
    </source>
</evidence>
<feature type="domain" description="Membrane transport protein MMPL" evidence="9">
    <location>
        <begin position="49"/>
        <end position="392"/>
    </location>
</feature>
<evidence type="ECO:0000256" key="3">
    <source>
        <dbReference type="ARBA" id="ARBA00022475"/>
    </source>
</evidence>
<evidence type="ECO:0000313" key="10">
    <source>
        <dbReference type="EMBL" id="MDR7354015.1"/>
    </source>
</evidence>
<feature type="transmembrane region" description="Helical" evidence="8">
    <location>
        <begin position="334"/>
        <end position="359"/>
    </location>
</feature>
<evidence type="ECO:0000259" key="9">
    <source>
        <dbReference type="Pfam" id="PF03176"/>
    </source>
</evidence>
<keyword evidence="5 8" id="KW-1133">Transmembrane helix</keyword>
<comment type="subcellular location">
    <subcellularLocation>
        <location evidence="1">Cell membrane</location>
        <topology evidence="1">Multi-pass membrane protein</topology>
    </subcellularLocation>
</comment>
<dbReference type="Pfam" id="PF03176">
    <property type="entry name" value="MMPL"/>
    <property type="match status" value="2"/>
</dbReference>
<sequence length="877" mass="93474">MFNRLGDGAFRFRKILPLVILAAIVGLHLMFGVTLADKMSQEGWDDPGSSSTQAAKIELDTFGRDNSGDVIMLFSDTTNPGGIEQSPHFAEIQGFLTALKEQYPDQIDSVTSFFDKRNPKLKSADSTTAFAAIALKGDSEQTLKDFRTIQPSLLEAKLLHSDIDVEIAGATAVADALDAGMAGDIKRAELYALPAVGLMLLFVFGSVVAAAMPLIVGGLSILGSLSMLAILAGFTQVNVFAQSVVTLLGLGLAIDYGLFMVSRFREELDRISATAVDDRASAPTQALSTEDIRNAVRITTATAGKTVVFSAAMVAVALSGLLIFPQAFLKSVAYGAISAVGLAALLSVTLLPALFALLGTKIDFLTIRRSSRRARSIESTWWYRIPAFAMKRAGLVTIALVAGLLALTLPLAGVKFGGINETYLPPSHEVRSAQTTFNEQFPEFRTEPIKLVVTGATNDQLVAIFQQANHITGLSSRFAPSSPTSDGTTVLSAGISDRSLHEEVVDQLRTINAPEGVNLYIGGTPALEVESIEALFAKLPWMALYIVLATFLLMALVFGSLILPAKAIIMTILGMGATLGILTAMFVDGIGAELFHFTPGPLMSPVLVLIMAIVYGLSTDYEVFLVSRMVEARDHGASTDEAIKAGTAHTGGIITAAALIMIVVCGAFGFSDIIMMKYIAFGMIFALIFDATIIRMLLVPAVMHLLREDNWWAPNFITRASALLGHNSAPTDAHSVPSTPRRDDADTVSAPVNGVDTQHGSIRDKDASTVTMALFPSIDNRTHSLADEKQPQRAENVSPVTLVVPAPAPATKMDSSNAMTPNVADATAKEIPVDDETPIHEANIIDPRAAGRSGRLAAEDNELVPFAELLKRLKDEG</sequence>
<dbReference type="Proteomes" id="UP001183619">
    <property type="component" value="Unassembled WGS sequence"/>
</dbReference>
<feature type="transmembrane region" description="Helical" evidence="8">
    <location>
        <begin position="393"/>
        <end position="414"/>
    </location>
</feature>
<evidence type="ECO:0000256" key="5">
    <source>
        <dbReference type="ARBA" id="ARBA00022989"/>
    </source>
</evidence>
<name>A0ABU2B5W5_9CORY</name>
<feature type="transmembrane region" description="Helical" evidence="8">
    <location>
        <begin position="568"/>
        <end position="587"/>
    </location>
</feature>
<feature type="transmembrane region" description="Helical" evidence="8">
    <location>
        <begin position="307"/>
        <end position="328"/>
    </location>
</feature>
<keyword evidence="3" id="KW-1003">Cell membrane</keyword>
<keyword evidence="11" id="KW-1185">Reference proteome</keyword>
<feature type="transmembrane region" description="Helical" evidence="8">
    <location>
        <begin position="676"/>
        <end position="698"/>
    </location>
</feature>
<keyword evidence="4 8" id="KW-0812">Transmembrane</keyword>
<dbReference type="Gene3D" id="1.20.1640.10">
    <property type="entry name" value="Multidrug efflux transporter AcrB transmembrane domain"/>
    <property type="match status" value="2"/>
</dbReference>
<feature type="transmembrane region" description="Helical" evidence="8">
    <location>
        <begin position="648"/>
        <end position="670"/>
    </location>
</feature>
<keyword evidence="6 8" id="KW-0472">Membrane</keyword>
<evidence type="ECO:0000256" key="7">
    <source>
        <dbReference type="SAM" id="MobiDB-lite"/>
    </source>
</evidence>
<dbReference type="EMBL" id="JAVDYF010000001">
    <property type="protein sequence ID" value="MDR7354015.1"/>
    <property type="molecule type" value="Genomic_DNA"/>
</dbReference>
<dbReference type="InterPro" id="IPR004869">
    <property type="entry name" value="MMPL_dom"/>
</dbReference>
<feature type="transmembrane region" description="Helical" evidence="8">
    <location>
        <begin position="15"/>
        <end position="36"/>
    </location>
</feature>
<feature type="region of interest" description="Disordered" evidence="7">
    <location>
        <begin position="728"/>
        <end position="761"/>
    </location>
</feature>
<feature type="transmembrane region" description="Helical" evidence="8">
    <location>
        <begin position="190"/>
        <end position="219"/>
    </location>
</feature>
<dbReference type="RefSeq" id="WP_277105160.1">
    <property type="nucleotide sequence ID" value="NZ_BAAAJS010000017.1"/>
</dbReference>
<dbReference type="PANTHER" id="PTHR33406">
    <property type="entry name" value="MEMBRANE PROTEIN MJ1562-RELATED"/>
    <property type="match status" value="1"/>
</dbReference>
<gene>
    <name evidence="10" type="ORF">J2S37_000553</name>
</gene>
<dbReference type="PANTHER" id="PTHR33406:SF11">
    <property type="entry name" value="MEMBRANE PROTEIN SCO6666-RELATED"/>
    <property type="match status" value="1"/>
</dbReference>
<feature type="transmembrane region" description="Helical" evidence="8">
    <location>
        <begin position="607"/>
        <end position="627"/>
    </location>
</feature>
<evidence type="ECO:0000256" key="8">
    <source>
        <dbReference type="SAM" id="Phobius"/>
    </source>
</evidence>
<reference evidence="10 11" key="1">
    <citation type="submission" date="2023-07" db="EMBL/GenBank/DDBJ databases">
        <title>Sequencing the genomes of 1000 actinobacteria strains.</title>
        <authorList>
            <person name="Klenk H.-P."/>
        </authorList>
    </citation>
    <scope>NUCLEOTIDE SEQUENCE [LARGE SCALE GENOMIC DNA]</scope>
    <source>
        <strain evidence="10 11">DSM 44508</strain>
    </source>
</reference>
<comment type="similarity">
    <text evidence="2">Belongs to the resistance-nodulation-cell division (RND) (TC 2.A.6) family. MmpL subfamily.</text>
</comment>
<dbReference type="InterPro" id="IPR050545">
    <property type="entry name" value="Mycobact_MmpL"/>
</dbReference>
<proteinExistence type="inferred from homology"/>
<accession>A0ABU2B5W5</accession>